<evidence type="ECO:0000256" key="1">
    <source>
        <dbReference type="ARBA" id="ARBA00022679"/>
    </source>
</evidence>
<dbReference type="Pfam" id="PF00583">
    <property type="entry name" value="Acetyltransf_1"/>
    <property type="match status" value="1"/>
</dbReference>
<dbReference type="AlphaFoldDB" id="A0A2V1P1X2"/>
<name>A0A2V1P1X2_9RHOB</name>
<dbReference type="InterPro" id="IPR050680">
    <property type="entry name" value="YpeA/RimI_acetyltransf"/>
</dbReference>
<evidence type="ECO:0000313" key="4">
    <source>
        <dbReference type="EMBL" id="PWG16533.1"/>
    </source>
</evidence>
<evidence type="ECO:0000259" key="3">
    <source>
        <dbReference type="PROSITE" id="PS51186"/>
    </source>
</evidence>
<dbReference type="PROSITE" id="PS51186">
    <property type="entry name" value="GNAT"/>
    <property type="match status" value="1"/>
</dbReference>
<feature type="domain" description="N-acetyltransferase" evidence="3">
    <location>
        <begin position="1"/>
        <end position="193"/>
    </location>
</feature>
<keyword evidence="1 4" id="KW-0808">Transferase</keyword>
<proteinExistence type="predicted"/>
<sequence length="193" mass="21183">MSISRGFADEERPRIAALYWEAFGEKLGRVMGPRARALGFLQDVMDPAHAITMRNPAGELLGLVGFKTYEGAFVGGGLGDMTRHYGRLGGTWRAGMLALLEREVENHRFLMDGIIVAPEDRGRGIGTALLDAIAKEAAGRGYSELRLDVIDSNPRARALYERQGFVPGGEHRLGVLRHVFGFRSATTMIRRVG</sequence>
<dbReference type="Proteomes" id="UP000245293">
    <property type="component" value="Unassembled WGS sequence"/>
</dbReference>
<dbReference type="InterPro" id="IPR016181">
    <property type="entry name" value="Acyl_CoA_acyltransferase"/>
</dbReference>
<dbReference type="PANTHER" id="PTHR43420:SF44">
    <property type="entry name" value="ACETYLTRANSFERASE YPEA"/>
    <property type="match status" value="1"/>
</dbReference>
<dbReference type="RefSeq" id="WP_109389130.1">
    <property type="nucleotide sequence ID" value="NZ_QETF01000012.1"/>
</dbReference>
<evidence type="ECO:0000256" key="2">
    <source>
        <dbReference type="ARBA" id="ARBA00023315"/>
    </source>
</evidence>
<keyword evidence="2" id="KW-0012">Acyltransferase</keyword>
<dbReference type="EMBL" id="QETF01000012">
    <property type="protein sequence ID" value="PWG16533.1"/>
    <property type="molecule type" value="Genomic_DNA"/>
</dbReference>
<comment type="caution">
    <text evidence="4">The sequence shown here is derived from an EMBL/GenBank/DDBJ whole genome shotgun (WGS) entry which is preliminary data.</text>
</comment>
<accession>A0A2V1P1X2</accession>
<keyword evidence="5" id="KW-1185">Reference proteome</keyword>
<protein>
    <submittedName>
        <fullName evidence="4">N-acetyltransferase</fullName>
    </submittedName>
</protein>
<dbReference type="CDD" id="cd04301">
    <property type="entry name" value="NAT_SF"/>
    <property type="match status" value="1"/>
</dbReference>
<gene>
    <name evidence="4" type="ORF">DFK10_11235</name>
</gene>
<evidence type="ECO:0000313" key="5">
    <source>
        <dbReference type="Proteomes" id="UP000245293"/>
    </source>
</evidence>
<dbReference type="PANTHER" id="PTHR43420">
    <property type="entry name" value="ACETYLTRANSFERASE"/>
    <property type="match status" value="1"/>
</dbReference>
<dbReference type="InterPro" id="IPR000182">
    <property type="entry name" value="GNAT_dom"/>
</dbReference>
<dbReference type="SUPFAM" id="SSF55729">
    <property type="entry name" value="Acyl-CoA N-acyltransferases (Nat)"/>
    <property type="match status" value="1"/>
</dbReference>
<dbReference type="GO" id="GO:0016747">
    <property type="term" value="F:acyltransferase activity, transferring groups other than amino-acyl groups"/>
    <property type="evidence" value="ECO:0007669"/>
    <property type="project" value="InterPro"/>
</dbReference>
<dbReference type="OrthoDB" id="273614at2"/>
<reference evidence="5" key="1">
    <citation type="submission" date="2018-05" db="EMBL/GenBank/DDBJ databases">
        <authorList>
            <person name="Du Z."/>
            <person name="Wang X."/>
        </authorList>
    </citation>
    <scope>NUCLEOTIDE SEQUENCE [LARGE SCALE GENOMIC DNA]</scope>
    <source>
        <strain evidence="5">WDS4C29</strain>
    </source>
</reference>
<dbReference type="Gene3D" id="3.40.630.30">
    <property type="match status" value="1"/>
</dbReference>
<organism evidence="4 5">
    <name type="scientific">Salibaculum griseiflavum</name>
    <dbReference type="NCBI Taxonomy" id="1914409"/>
    <lineage>
        <taxon>Bacteria</taxon>
        <taxon>Pseudomonadati</taxon>
        <taxon>Pseudomonadota</taxon>
        <taxon>Alphaproteobacteria</taxon>
        <taxon>Rhodobacterales</taxon>
        <taxon>Roseobacteraceae</taxon>
        <taxon>Salibaculum</taxon>
    </lineage>
</organism>